<feature type="domain" description="HTH araC/xylS-type" evidence="4">
    <location>
        <begin position="190"/>
        <end position="282"/>
    </location>
</feature>
<dbReference type="Pfam" id="PF12833">
    <property type="entry name" value="HTH_18"/>
    <property type="match status" value="1"/>
</dbReference>
<evidence type="ECO:0000313" key="5">
    <source>
        <dbReference type="EMBL" id="MFD2602580.1"/>
    </source>
</evidence>
<comment type="caution">
    <text evidence="5">The sequence shown here is derived from an EMBL/GenBank/DDBJ whole genome shotgun (WGS) entry which is preliminary data.</text>
</comment>
<evidence type="ECO:0000256" key="2">
    <source>
        <dbReference type="ARBA" id="ARBA00023125"/>
    </source>
</evidence>
<sequence length="282" mass="32926">MDFARQRIHCVWRNTDFFGMRYQYNPFTADLLQMNCSASGERVSIKIEGQQILLFIMLEGRVWAEFTSANVVPFAGGEFVVADGNLGEITINLGEGINSFMIITIESEWYRAVYEDYFAAGFSENSTSQERLTEIFKCSAGHKAEKWIKAIYRFSHLGVNAVDGNLGMNIALLLEYYFKRLENHSDGLAHSVKHYLDQNYRNQGLSVRSVADHFHVTERTLRNHFKKEFNQNIHRYYTQLRMQAAHELISVKGFQAKDIYDKLGYNDESTFRYAYTRYFRRK</sequence>
<keyword evidence="3" id="KW-0804">Transcription</keyword>
<protein>
    <submittedName>
        <fullName evidence="5">Helix-turn-helix transcriptional regulator</fullName>
    </submittedName>
</protein>
<dbReference type="SMART" id="SM00342">
    <property type="entry name" value="HTH_ARAC"/>
    <property type="match status" value="1"/>
</dbReference>
<dbReference type="InterPro" id="IPR018060">
    <property type="entry name" value="HTH_AraC"/>
</dbReference>
<dbReference type="RefSeq" id="WP_379821005.1">
    <property type="nucleotide sequence ID" value="NZ_JBHUMD010000026.1"/>
</dbReference>
<dbReference type="PROSITE" id="PS01124">
    <property type="entry name" value="HTH_ARAC_FAMILY_2"/>
    <property type="match status" value="1"/>
</dbReference>
<keyword evidence="1" id="KW-0805">Transcription regulation</keyword>
<dbReference type="Proteomes" id="UP001597480">
    <property type="component" value="Unassembled WGS sequence"/>
</dbReference>
<evidence type="ECO:0000256" key="3">
    <source>
        <dbReference type="ARBA" id="ARBA00023163"/>
    </source>
</evidence>
<dbReference type="EMBL" id="JBHUMD010000026">
    <property type="protein sequence ID" value="MFD2602580.1"/>
    <property type="molecule type" value="Genomic_DNA"/>
</dbReference>
<accession>A0ABW5NW90</accession>
<dbReference type="SUPFAM" id="SSF46689">
    <property type="entry name" value="Homeodomain-like"/>
    <property type="match status" value="1"/>
</dbReference>
<dbReference type="Gene3D" id="1.10.10.60">
    <property type="entry name" value="Homeodomain-like"/>
    <property type="match status" value="1"/>
</dbReference>
<gene>
    <name evidence="5" type="ORF">ACFSR3_10975</name>
</gene>
<dbReference type="PANTHER" id="PTHR43280:SF10">
    <property type="entry name" value="REGULATORY PROTEIN POCR"/>
    <property type="match status" value="1"/>
</dbReference>
<dbReference type="InterPro" id="IPR009057">
    <property type="entry name" value="Homeodomain-like_sf"/>
</dbReference>
<keyword evidence="2" id="KW-0238">DNA-binding</keyword>
<keyword evidence="6" id="KW-1185">Reference proteome</keyword>
<proteinExistence type="predicted"/>
<organism evidence="5 6">
    <name type="scientific">Flavobacterium suzhouense</name>
    <dbReference type="NCBI Taxonomy" id="1529638"/>
    <lineage>
        <taxon>Bacteria</taxon>
        <taxon>Pseudomonadati</taxon>
        <taxon>Bacteroidota</taxon>
        <taxon>Flavobacteriia</taxon>
        <taxon>Flavobacteriales</taxon>
        <taxon>Flavobacteriaceae</taxon>
        <taxon>Flavobacterium</taxon>
    </lineage>
</organism>
<dbReference type="PANTHER" id="PTHR43280">
    <property type="entry name" value="ARAC-FAMILY TRANSCRIPTIONAL REGULATOR"/>
    <property type="match status" value="1"/>
</dbReference>
<evidence type="ECO:0000256" key="1">
    <source>
        <dbReference type="ARBA" id="ARBA00023015"/>
    </source>
</evidence>
<evidence type="ECO:0000313" key="6">
    <source>
        <dbReference type="Proteomes" id="UP001597480"/>
    </source>
</evidence>
<reference evidence="6" key="1">
    <citation type="journal article" date="2019" name="Int. J. Syst. Evol. Microbiol.">
        <title>The Global Catalogue of Microorganisms (GCM) 10K type strain sequencing project: providing services to taxonomists for standard genome sequencing and annotation.</title>
        <authorList>
            <consortium name="The Broad Institute Genomics Platform"/>
            <consortium name="The Broad Institute Genome Sequencing Center for Infectious Disease"/>
            <person name="Wu L."/>
            <person name="Ma J."/>
        </authorList>
    </citation>
    <scope>NUCLEOTIDE SEQUENCE [LARGE SCALE GENOMIC DNA]</scope>
    <source>
        <strain evidence="6">KCTC 42107</strain>
    </source>
</reference>
<evidence type="ECO:0000259" key="4">
    <source>
        <dbReference type="PROSITE" id="PS01124"/>
    </source>
</evidence>
<name>A0ABW5NW90_9FLAO</name>